<protein>
    <submittedName>
        <fullName evidence="1">Uncharacterized protein</fullName>
    </submittedName>
</protein>
<dbReference type="EMBL" id="BLWD01000002">
    <property type="protein sequence ID" value="GFN09522.1"/>
    <property type="molecule type" value="Genomic_DNA"/>
</dbReference>
<comment type="caution">
    <text evidence="1">The sequence shown here is derived from an EMBL/GenBank/DDBJ whole genome shotgun (WGS) entry which is preliminary data.</text>
</comment>
<dbReference type="RefSeq" id="WP_032754678.1">
    <property type="nucleotide sequence ID" value="NZ_BMUG01000005.1"/>
</dbReference>
<dbReference type="AlphaFoldDB" id="A0A7J0D475"/>
<sequence length="81" mass="9068">MNDREITDLWVEIVRDIGPSSATAVQRLMTGMAERQETRIRAQVADDLRTKAARDWPAIGRLLERIIAVVERGPNGEPVEG</sequence>
<organism evidence="1 2">
    <name type="scientific">Streptomyces microflavus</name>
    <name type="common">Streptomyces lipmanii</name>
    <dbReference type="NCBI Taxonomy" id="1919"/>
    <lineage>
        <taxon>Bacteria</taxon>
        <taxon>Bacillati</taxon>
        <taxon>Actinomycetota</taxon>
        <taxon>Actinomycetes</taxon>
        <taxon>Kitasatosporales</taxon>
        <taxon>Streptomycetaceae</taxon>
        <taxon>Streptomyces</taxon>
    </lineage>
</organism>
<name>A0A7J0D475_STRMI</name>
<proteinExistence type="predicted"/>
<dbReference type="Proteomes" id="UP000498740">
    <property type="component" value="Unassembled WGS sequence"/>
</dbReference>
<accession>A0A7J0D475</accession>
<evidence type="ECO:0000313" key="1">
    <source>
        <dbReference type="EMBL" id="GFN09522.1"/>
    </source>
</evidence>
<evidence type="ECO:0000313" key="2">
    <source>
        <dbReference type="Proteomes" id="UP000498740"/>
    </source>
</evidence>
<reference evidence="1 2" key="1">
    <citation type="submission" date="2020-05" db="EMBL/GenBank/DDBJ databases">
        <title>Whole genome shotgun sequence of Streptomyces microflavus NBRC 13062.</title>
        <authorList>
            <person name="Komaki H."/>
            <person name="Tamura T."/>
        </authorList>
    </citation>
    <scope>NUCLEOTIDE SEQUENCE [LARGE SCALE GENOMIC DNA]</scope>
    <source>
        <strain evidence="1 2">NBRC 13062</strain>
    </source>
</reference>
<gene>
    <name evidence="1" type="ORF">Smic_80780</name>
</gene>